<gene>
    <name evidence="2" type="ordered locus">DGo_CA0221</name>
</gene>
<dbReference type="RefSeq" id="WP_014683631.1">
    <property type="nucleotide sequence ID" value="NC_017790.1"/>
</dbReference>
<feature type="region of interest" description="Disordered" evidence="1">
    <location>
        <begin position="1"/>
        <end position="26"/>
    </location>
</feature>
<evidence type="ECO:0000256" key="1">
    <source>
        <dbReference type="SAM" id="MobiDB-lite"/>
    </source>
</evidence>
<reference evidence="2 3" key="1">
    <citation type="journal article" date="2012" name="PLoS ONE">
        <title>Genome sequence and transcriptome analysis of the radioresistant bacterium Deinococcus gobiensis: insights into the extreme environmental adaptations.</title>
        <authorList>
            <person name="Yuan M."/>
            <person name="Chen M."/>
            <person name="Zhang W."/>
            <person name="Lu W."/>
            <person name="Wang J."/>
            <person name="Yang M."/>
            <person name="Zhao P."/>
            <person name="Tang R."/>
            <person name="Li X."/>
            <person name="Hao Y."/>
            <person name="Zhou Z."/>
            <person name="Zhan Y."/>
            <person name="Yu H."/>
            <person name="Teng C."/>
            <person name="Yan Y."/>
            <person name="Ping S."/>
            <person name="Wang Y."/>
            <person name="Lin M."/>
        </authorList>
    </citation>
    <scope>NUCLEOTIDE SEQUENCE [LARGE SCALE GENOMIC DNA]</scope>
    <source>
        <strain evidence="2 3">I-0</strain>
    </source>
</reference>
<dbReference type="Proteomes" id="UP000007575">
    <property type="component" value="Chromosome"/>
</dbReference>
<dbReference type="STRING" id="745776.DGo_CA0221"/>
<proteinExistence type="predicted"/>
<feature type="compositionally biased region" description="Polar residues" evidence="1">
    <location>
        <begin position="1"/>
        <end position="20"/>
    </location>
</feature>
<dbReference type="EMBL" id="CP002191">
    <property type="protein sequence ID" value="AFD24148.1"/>
    <property type="molecule type" value="Genomic_DNA"/>
</dbReference>
<dbReference type="AlphaFoldDB" id="H8GU06"/>
<dbReference type="HOGENOM" id="CLU_2786981_0_0_0"/>
<dbReference type="OrthoDB" id="9935926at2"/>
<evidence type="ECO:0000313" key="3">
    <source>
        <dbReference type="Proteomes" id="UP000007575"/>
    </source>
</evidence>
<accession>H8GU06</accession>
<dbReference type="KEGG" id="dgo:DGo_CA0221"/>
<organism evidence="2 3">
    <name type="scientific">Deinococcus gobiensis (strain DSM 21396 / JCM 16679 / CGMCC 1.7299 / I-0)</name>
    <dbReference type="NCBI Taxonomy" id="745776"/>
    <lineage>
        <taxon>Bacteria</taxon>
        <taxon>Thermotogati</taxon>
        <taxon>Deinococcota</taxon>
        <taxon>Deinococci</taxon>
        <taxon>Deinococcales</taxon>
        <taxon>Deinococcaceae</taxon>
        <taxon>Deinococcus</taxon>
    </lineage>
</organism>
<evidence type="ECO:0000313" key="2">
    <source>
        <dbReference type="EMBL" id="AFD24148.1"/>
    </source>
</evidence>
<keyword evidence="3" id="KW-1185">Reference proteome</keyword>
<name>H8GU06_DEIGI</name>
<dbReference type="PATRIC" id="fig|745776.4.peg.229"/>
<sequence length="68" mass="7375">MSQSFSRSVSPQAAPSQTAEQAPYEAPRVRDLGAWQALTLIYSVPFNGSPTVNSDSGLPSFGIWKNKF</sequence>
<protein>
    <submittedName>
        <fullName evidence="2">Uncharacterized protein</fullName>
    </submittedName>
</protein>